<dbReference type="Proteomes" id="UP000258798">
    <property type="component" value="Unassembled WGS sequence"/>
</dbReference>
<dbReference type="EMBL" id="WJVL01000003">
    <property type="protein sequence ID" value="MRJ95472.1"/>
    <property type="molecule type" value="Genomic_DNA"/>
</dbReference>
<evidence type="ECO:0000313" key="7">
    <source>
        <dbReference type="Proteomes" id="UP000269921"/>
    </source>
</evidence>
<keyword evidence="1" id="KW-1133">Transmembrane helix</keyword>
<accession>A0A919I071</accession>
<evidence type="ECO:0000313" key="6">
    <source>
        <dbReference type="Proteomes" id="UP000258798"/>
    </source>
</evidence>
<evidence type="ECO:0000256" key="1">
    <source>
        <dbReference type="SAM" id="Phobius"/>
    </source>
</evidence>
<protein>
    <submittedName>
        <fullName evidence="2">Uncharacterized protein</fullName>
    </submittedName>
</protein>
<dbReference type="EMBL" id="UWVH01000001">
    <property type="protein sequence ID" value="VCV77392.1"/>
    <property type="molecule type" value="Genomic_DNA"/>
</dbReference>
<reference evidence="2" key="4">
    <citation type="submission" date="2020-10" db="EMBL/GenBank/DDBJ databases">
        <title>Genome Sequence of ESBL Producing Zambian Clinical Strains.</title>
        <authorList>
            <person name="Shawa M."/>
            <person name="Furuta Y."/>
            <person name="Simbotwe M."/>
            <person name="Mulenga E."/>
            <person name="Mubanga M."/>
            <person name="Mulenga G."/>
            <person name="Kaile C."/>
            <person name="Zorigt T."/>
            <person name="Hang'ombe B."/>
            <person name="Higashi H."/>
        </authorList>
    </citation>
    <scope>NUCLEOTIDE SEQUENCE</scope>
    <source>
        <strain evidence="2">Zam_UTH_09</strain>
    </source>
</reference>
<organism evidence="2 9">
    <name type="scientific">Klebsiella pneumoniae</name>
    <dbReference type="NCBI Taxonomy" id="573"/>
    <lineage>
        <taxon>Bacteria</taxon>
        <taxon>Pseudomonadati</taxon>
        <taxon>Pseudomonadota</taxon>
        <taxon>Gammaproteobacteria</taxon>
        <taxon>Enterobacterales</taxon>
        <taxon>Enterobacteriaceae</taxon>
        <taxon>Klebsiella/Raoultella group</taxon>
        <taxon>Klebsiella</taxon>
        <taxon>Klebsiella pneumoniae complex</taxon>
    </lineage>
</organism>
<dbReference type="Proteomes" id="UP000655094">
    <property type="component" value="Unassembled WGS sequence"/>
</dbReference>
<evidence type="ECO:0000313" key="4">
    <source>
        <dbReference type="EMBL" id="SWT10437.1"/>
    </source>
</evidence>
<evidence type="ECO:0000313" key="2">
    <source>
        <dbReference type="EMBL" id="GHK57864.1"/>
    </source>
</evidence>
<reference evidence="4 6" key="1">
    <citation type="submission" date="2018-08" db="EMBL/GenBank/DDBJ databases">
        <authorList>
            <consortium name="Pathogen Informatics"/>
        </authorList>
    </citation>
    <scope>NUCLEOTIDE SEQUENCE [LARGE SCALE GENOMIC DNA]</scope>
    <source>
        <strain evidence="4 6">EuSCAPE_TR125</strain>
    </source>
</reference>
<keyword evidence="1" id="KW-0812">Transmembrane</keyword>
<evidence type="ECO:0000313" key="5">
    <source>
        <dbReference type="EMBL" id="VCV77392.1"/>
    </source>
</evidence>
<evidence type="ECO:0000313" key="8">
    <source>
        <dbReference type="Proteomes" id="UP000441029"/>
    </source>
</evidence>
<feature type="transmembrane region" description="Helical" evidence="1">
    <location>
        <begin position="6"/>
        <end position="26"/>
    </location>
</feature>
<proteinExistence type="predicted"/>
<reference evidence="5 7" key="2">
    <citation type="submission" date="2018-10" db="EMBL/GenBank/DDBJ databases">
        <authorList>
            <person name="Noll B N."/>
        </authorList>
    </citation>
    <scope>NUCLEOTIDE SEQUENCE [LARGE SCALE GENOMIC DNA]</scope>
    <source>
        <strain evidence="5">Kpneu006</strain>
    </source>
</reference>
<gene>
    <name evidence="5" type="ORF">BANRA_02989</name>
    <name evidence="3" type="ORF">GJJ01_05800</name>
    <name evidence="2" type="ORF">KPZU09_76000</name>
    <name evidence="4" type="ORF">SAMEA3729652_01383</name>
</gene>
<dbReference type="EMBL" id="BNFF01000002">
    <property type="protein sequence ID" value="GHK57864.1"/>
    <property type="molecule type" value="Genomic_DNA"/>
</dbReference>
<name>A0A919I071_KLEPN</name>
<reference evidence="3 8" key="3">
    <citation type="submission" date="2019-11" db="EMBL/GenBank/DDBJ databases">
        <title>Molecular typing, antibiotic resistance determination and virulence profiling for 36 multidrug-resistant clinical Klebsiella pneumoniae isolates using second- and third-generation sequencing.</title>
        <authorList>
            <person name="Shelenkov A."/>
            <person name="Mikhaylova Y."/>
            <person name="Yanushevich Y."/>
            <person name="Samoilov A."/>
            <person name="Petrova L."/>
            <person name="Fomina V."/>
            <person name="Gusarov V."/>
            <person name="Zamyatin M."/>
            <person name="Shagin D."/>
        </authorList>
    </citation>
    <scope>NUCLEOTIDE SEQUENCE [LARGE SCALE GENOMIC DNA]</scope>
    <source>
        <strain evidence="3 8">CriePir226</strain>
    </source>
</reference>
<dbReference type="AlphaFoldDB" id="A0A919I071"/>
<sequence>MADPTWLGLGGLVASTLSALAAYLAIRQNIIQRRISNKVQITVKGVEINLARRKIINSIDLTSNSDEFTMKPFIINIGLGPALNFVYSWDFDYLKHLEINEIIGIGNENDIHSKQYLKHINSNKYSFEYSNETNAEFIHILGNGKTAWFHHPKKNNEIDYILPWSVSKSEVHLKLPNLIPMLLAHYLAEYSKSSIGMFLPITGPTLILCYEDITGVKIKEVFTSSFVCTRTSIKGDTYEAGFSLTFSPKLSRTAQVIQRIRKSYVESIKENDFNKNK</sequence>
<dbReference type="Proteomes" id="UP000441029">
    <property type="component" value="Unassembled WGS sequence"/>
</dbReference>
<evidence type="ECO:0000313" key="3">
    <source>
        <dbReference type="EMBL" id="MRJ95472.1"/>
    </source>
</evidence>
<keyword evidence="1" id="KW-0472">Membrane</keyword>
<dbReference type="Proteomes" id="UP000269921">
    <property type="component" value="Unassembled WGS sequence"/>
</dbReference>
<comment type="caution">
    <text evidence="2">The sequence shown here is derived from an EMBL/GenBank/DDBJ whole genome shotgun (WGS) entry which is preliminary data.</text>
</comment>
<evidence type="ECO:0000313" key="9">
    <source>
        <dbReference type="Proteomes" id="UP000655094"/>
    </source>
</evidence>
<dbReference type="RefSeq" id="WP_032434748.1">
    <property type="nucleotide sequence ID" value="NZ_ABLUVU020000005.1"/>
</dbReference>
<dbReference type="EMBL" id="UJRG01000003">
    <property type="protein sequence ID" value="SWT10437.1"/>
    <property type="molecule type" value="Genomic_DNA"/>
</dbReference>